<proteinExistence type="predicted"/>
<protein>
    <recommendedName>
        <fullName evidence="1">DUF4277 domain-containing protein</fullName>
    </recommendedName>
</protein>
<evidence type="ECO:0000313" key="2">
    <source>
        <dbReference type="EMBL" id="KXG74483.1"/>
    </source>
</evidence>
<dbReference type="Proteomes" id="UP000070456">
    <property type="component" value="Unassembled WGS sequence"/>
</dbReference>
<comment type="caution">
    <text evidence="2">The sequence shown here is derived from an EMBL/GenBank/DDBJ whole genome shotgun (WGS) entry which is preliminary data.</text>
</comment>
<feature type="domain" description="DUF4277" evidence="1">
    <location>
        <begin position="18"/>
        <end position="113"/>
    </location>
</feature>
<dbReference type="RefSeq" id="WP_198153296.1">
    <property type="nucleotide sequence ID" value="NZ_LOEE01000053.1"/>
</dbReference>
<gene>
    <name evidence="2" type="ORF">AN619_23290</name>
</gene>
<keyword evidence="3" id="KW-1185">Reference proteome</keyword>
<evidence type="ECO:0000313" key="3">
    <source>
        <dbReference type="Proteomes" id="UP000070456"/>
    </source>
</evidence>
<accession>A0A140L1Q8</accession>
<reference evidence="2 3" key="1">
    <citation type="submission" date="2015-12" db="EMBL/GenBank/DDBJ databases">
        <title>Draft genome sequence of the thermoanaerobe Thermotalea metallivorans, an isolate from the runoff channel of the Great Artesian Basin, Australia.</title>
        <authorList>
            <person name="Patel B.K."/>
        </authorList>
    </citation>
    <scope>NUCLEOTIDE SEQUENCE [LARGE SCALE GENOMIC DNA]</scope>
    <source>
        <strain evidence="2 3">B2-1</strain>
    </source>
</reference>
<evidence type="ECO:0000259" key="1">
    <source>
        <dbReference type="Pfam" id="PF14104"/>
    </source>
</evidence>
<organism evidence="2 3">
    <name type="scientific">Thermotalea metallivorans</name>
    <dbReference type="NCBI Taxonomy" id="520762"/>
    <lineage>
        <taxon>Bacteria</taxon>
        <taxon>Bacillati</taxon>
        <taxon>Bacillota</taxon>
        <taxon>Clostridia</taxon>
        <taxon>Peptostreptococcales</taxon>
        <taxon>Thermotaleaceae</taxon>
        <taxon>Thermotalea</taxon>
    </lineage>
</organism>
<sequence length="153" mass="17276">MTQEPNPKLPLVLLIPNKILNTIGFVDFIDRTVEWDSRHWKVSPGNLAKAVILATFLKVRIPLFRIQEAFAGIDTEALFGKAVTPKHLNDDAIARALDRISEAKPESLFTTLCLSLYSKFNIAFNRLHSDTTTVSSMEPMNKVTRKTKKGYVF</sequence>
<name>A0A140L1Q8_9FIRM</name>
<dbReference type="STRING" id="520762.AN619_23290"/>
<dbReference type="InterPro" id="IPR025457">
    <property type="entry name" value="DUF4277"/>
</dbReference>
<dbReference type="Pfam" id="PF14104">
    <property type="entry name" value="DUF4277"/>
    <property type="match status" value="1"/>
</dbReference>
<dbReference type="AlphaFoldDB" id="A0A140L1Q8"/>
<dbReference type="EMBL" id="LOEE01000053">
    <property type="protein sequence ID" value="KXG74483.1"/>
    <property type="molecule type" value="Genomic_DNA"/>
</dbReference>